<sequence>MFNLKKKKKNILKLWARNSRDGNDAILACSVVHCFQRPNPVRRKKKKTKSLCSVCNQVLFIGATLAAKEAGAVDDCWTPTPFQVVEDLGLTFPNYPIECYRVNRKPVTIVPEYCDKNQVTPFRECCDKKKNFECTWDNIRCPGLILYYDMYCQMINNPTKLPKYAQCSCSQCVNSTDAAGRNDCPLRLGKCAPTALKYIPVTMICYDLYTQRFICINLDMCLPKKCGCFT</sequence>
<dbReference type="EMBL" id="CAXITT010000541">
    <property type="protein sequence ID" value="CAL1543324.1"/>
    <property type="molecule type" value="Genomic_DNA"/>
</dbReference>
<gene>
    <name evidence="1" type="ORF">GSLYS_00016858001</name>
</gene>
<evidence type="ECO:0000313" key="1">
    <source>
        <dbReference type="EMBL" id="CAL1543324.1"/>
    </source>
</evidence>
<protein>
    <submittedName>
        <fullName evidence="1">Uncharacterized protein</fullName>
    </submittedName>
</protein>
<reference evidence="1 2" key="1">
    <citation type="submission" date="2024-04" db="EMBL/GenBank/DDBJ databases">
        <authorList>
            <consortium name="Genoscope - CEA"/>
            <person name="William W."/>
        </authorList>
    </citation>
    <scope>NUCLEOTIDE SEQUENCE [LARGE SCALE GENOMIC DNA]</scope>
</reference>
<organism evidence="1 2">
    <name type="scientific">Lymnaea stagnalis</name>
    <name type="common">Great pond snail</name>
    <name type="synonym">Helix stagnalis</name>
    <dbReference type="NCBI Taxonomy" id="6523"/>
    <lineage>
        <taxon>Eukaryota</taxon>
        <taxon>Metazoa</taxon>
        <taxon>Spiralia</taxon>
        <taxon>Lophotrochozoa</taxon>
        <taxon>Mollusca</taxon>
        <taxon>Gastropoda</taxon>
        <taxon>Heterobranchia</taxon>
        <taxon>Euthyneura</taxon>
        <taxon>Panpulmonata</taxon>
        <taxon>Hygrophila</taxon>
        <taxon>Lymnaeoidea</taxon>
        <taxon>Lymnaeidae</taxon>
        <taxon>Lymnaea</taxon>
    </lineage>
</organism>
<dbReference type="AlphaFoldDB" id="A0AAV2I945"/>
<accession>A0AAV2I945</accession>
<keyword evidence="2" id="KW-1185">Reference proteome</keyword>
<proteinExistence type="predicted"/>
<dbReference type="Proteomes" id="UP001497497">
    <property type="component" value="Unassembled WGS sequence"/>
</dbReference>
<comment type="caution">
    <text evidence="1">The sequence shown here is derived from an EMBL/GenBank/DDBJ whole genome shotgun (WGS) entry which is preliminary data.</text>
</comment>
<name>A0AAV2I945_LYMST</name>
<evidence type="ECO:0000313" key="2">
    <source>
        <dbReference type="Proteomes" id="UP001497497"/>
    </source>
</evidence>